<comment type="caution">
    <text evidence="1">The sequence shown here is derived from an EMBL/GenBank/DDBJ whole genome shotgun (WGS) entry which is preliminary data.</text>
</comment>
<keyword evidence="2" id="KW-1185">Reference proteome</keyword>
<sequence length="145" mass="16893">MYFVWIIFERWLLNILLQIGFWLLCVVMVVEGGHIIIFAGLEVLRVDGVECGFTIDGGWYHQSVGRRVEVYMSSSHISNIYLVKESNNIIVQFNMTYTQLQVMTQMQMTCDKVVDQKRILVTRFFLDRPSRSPASLIGEFTQRAF</sequence>
<evidence type="ECO:0000313" key="2">
    <source>
        <dbReference type="Proteomes" id="UP001055811"/>
    </source>
</evidence>
<accession>A0ACB9F0T3</accession>
<reference evidence="1 2" key="2">
    <citation type="journal article" date="2022" name="Mol. Ecol. Resour.">
        <title>The genomes of chicory, endive, great burdock and yacon provide insights into Asteraceae paleo-polyploidization history and plant inulin production.</title>
        <authorList>
            <person name="Fan W."/>
            <person name="Wang S."/>
            <person name="Wang H."/>
            <person name="Wang A."/>
            <person name="Jiang F."/>
            <person name="Liu H."/>
            <person name="Zhao H."/>
            <person name="Xu D."/>
            <person name="Zhang Y."/>
        </authorList>
    </citation>
    <scope>NUCLEOTIDE SEQUENCE [LARGE SCALE GENOMIC DNA]</scope>
    <source>
        <strain evidence="2">cv. Punajuju</strain>
        <tissue evidence="1">Leaves</tissue>
    </source>
</reference>
<proteinExistence type="predicted"/>
<evidence type="ECO:0000313" key="1">
    <source>
        <dbReference type="EMBL" id="KAI3764571.1"/>
    </source>
</evidence>
<name>A0ACB9F0T3_CICIN</name>
<protein>
    <submittedName>
        <fullName evidence="1">Uncharacterized protein</fullName>
    </submittedName>
</protein>
<gene>
    <name evidence="1" type="ORF">L2E82_14582</name>
</gene>
<dbReference type="EMBL" id="CM042011">
    <property type="protein sequence ID" value="KAI3764571.1"/>
    <property type="molecule type" value="Genomic_DNA"/>
</dbReference>
<organism evidence="1 2">
    <name type="scientific">Cichorium intybus</name>
    <name type="common">Chicory</name>
    <dbReference type="NCBI Taxonomy" id="13427"/>
    <lineage>
        <taxon>Eukaryota</taxon>
        <taxon>Viridiplantae</taxon>
        <taxon>Streptophyta</taxon>
        <taxon>Embryophyta</taxon>
        <taxon>Tracheophyta</taxon>
        <taxon>Spermatophyta</taxon>
        <taxon>Magnoliopsida</taxon>
        <taxon>eudicotyledons</taxon>
        <taxon>Gunneridae</taxon>
        <taxon>Pentapetalae</taxon>
        <taxon>asterids</taxon>
        <taxon>campanulids</taxon>
        <taxon>Asterales</taxon>
        <taxon>Asteraceae</taxon>
        <taxon>Cichorioideae</taxon>
        <taxon>Cichorieae</taxon>
        <taxon>Cichoriinae</taxon>
        <taxon>Cichorium</taxon>
    </lineage>
</organism>
<dbReference type="Proteomes" id="UP001055811">
    <property type="component" value="Linkage Group LG03"/>
</dbReference>
<reference evidence="2" key="1">
    <citation type="journal article" date="2022" name="Mol. Ecol. Resour.">
        <title>The genomes of chicory, endive, great burdock and yacon provide insights into Asteraceae palaeo-polyploidization history and plant inulin production.</title>
        <authorList>
            <person name="Fan W."/>
            <person name="Wang S."/>
            <person name="Wang H."/>
            <person name="Wang A."/>
            <person name="Jiang F."/>
            <person name="Liu H."/>
            <person name="Zhao H."/>
            <person name="Xu D."/>
            <person name="Zhang Y."/>
        </authorList>
    </citation>
    <scope>NUCLEOTIDE SEQUENCE [LARGE SCALE GENOMIC DNA]</scope>
    <source>
        <strain evidence="2">cv. Punajuju</strain>
    </source>
</reference>